<dbReference type="InterPro" id="IPR020471">
    <property type="entry name" value="AKR"/>
</dbReference>
<sequence length="288" mass="31882">METKQLGKTGIFVSAIGLGGMPMSIYNRPPESESIQVIHRALDLGITFIDTADSYCKDESDKHHNERLIHKALTSYKGDVSQVIVATKGGLMRPNGSWTSNGNPEHLRETIRVSFEAFGGAKPIDVWQYHSPDPNYTIEESLAPVKEAVEAGLIRFVGVSNFSVEQIKQARDVVDIVSVQNQYSPWQRQPENDGVLKYCEQQGLTFLPWSPFGGRRRHQDLQDIPAIANLAKEKGVSVYNIVLAWLRSKSPAILPIPGASKVSSIEDSAQAINVKLSDEEVQKIDRAT</sequence>
<dbReference type="SUPFAM" id="SSF51430">
    <property type="entry name" value="NAD(P)-linked oxidoreductase"/>
    <property type="match status" value="1"/>
</dbReference>
<dbReference type="RefSeq" id="WP_229491267.1">
    <property type="nucleotide sequence ID" value="NZ_JAIVFQ010000207.1"/>
</dbReference>
<evidence type="ECO:0000256" key="1">
    <source>
        <dbReference type="ARBA" id="ARBA00023002"/>
    </source>
</evidence>
<dbReference type="Proteomes" id="UP001199525">
    <property type="component" value="Unassembled WGS sequence"/>
</dbReference>
<dbReference type="InterPro" id="IPR018170">
    <property type="entry name" value="Aldo/ket_reductase_CS"/>
</dbReference>
<dbReference type="PANTHER" id="PTHR43625">
    <property type="entry name" value="AFLATOXIN B1 ALDEHYDE REDUCTASE"/>
    <property type="match status" value="1"/>
</dbReference>
<dbReference type="Pfam" id="PF00248">
    <property type="entry name" value="Aldo_ket_red"/>
    <property type="match status" value="1"/>
</dbReference>
<dbReference type="CDD" id="cd19088">
    <property type="entry name" value="AKR_AKR13B1"/>
    <property type="match status" value="1"/>
</dbReference>
<keyword evidence="1" id="KW-0560">Oxidoreductase</keyword>
<gene>
    <name evidence="3" type="ORF">LC586_39925</name>
</gene>
<reference evidence="3 4" key="1">
    <citation type="journal article" date="2021" name="Microorganisms">
        <title>Genome Evolution of Filamentous Cyanobacterium Nostoc Species: From Facultative Symbiosis to Free Living.</title>
        <authorList>
            <person name="Huo D."/>
            <person name="Li H."/>
            <person name="Cai F."/>
            <person name="Guo X."/>
            <person name="Qiao Z."/>
            <person name="Wang W."/>
            <person name="Yu G."/>
            <person name="Li R."/>
        </authorList>
    </citation>
    <scope>NUCLEOTIDE SEQUENCE [LARGE SCALE GENOMIC DNA]</scope>
    <source>
        <strain evidence="3 4">CHAB 5714</strain>
    </source>
</reference>
<evidence type="ECO:0000313" key="3">
    <source>
        <dbReference type="EMBL" id="MCC5605113.1"/>
    </source>
</evidence>
<comment type="caution">
    <text evidence="3">The sequence shown here is derived from an EMBL/GenBank/DDBJ whole genome shotgun (WGS) entry which is preliminary data.</text>
</comment>
<dbReference type="PRINTS" id="PR00069">
    <property type="entry name" value="ALDKETRDTASE"/>
</dbReference>
<dbReference type="Gene3D" id="3.20.20.100">
    <property type="entry name" value="NADP-dependent oxidoreductase domain"/>
    <property type="match status" value="1"/>
</dbReference>
<accession>A0ABS8IPB8</accession>
<dbReference type="InterPro" id="IPR050791">
    <property type="entry name" value="Aldo-Keto_reductase"/>
</dbReference>
<dbReference type="EMBL" id="JAIVFQ010000207">
    <property type="protein sequence ID" value="MCC5605113.1"/>
    <property type="molecule type" value="Genomic_DNA"/>
</dbReference>
<feature type="domain" description="NADP-dependent oxidoreductase" evidence="2">
    <location>
        <begin position="16"/>
        <end position="287"/>
    </location>
</feature>
<keyword evidence="4" id="KW-1185">Reference proteome</keyword>
<evidence type="ECO:0000313" key="4">
    <source>
        <dbReference type="Proteomes" id="UP001199525"/>
    </source>
</evidence>
<protein>
    <submittedName>
        <fullName evidence="3">Aldo/keto reductase</fullName>
    </submittedName>
</protein>
<organism evidence="3 4">
    <name type="scientific">Nostoc favosum CHAB5714</name>
    <dbReference type="NCBI Taxonomy" id="2780399"/>
    <lineage>
        <taxon>Bacteria</taxon>
        <taxon>Bacillati</taxon>
        <taxon>Cyanobacteriota</taxon>
        <taxon>Cyanophyceae</taxon>
        <taxon>Nostocales</taxon>
        <taxon>Nostocaceae</taxon>
        <taxon>Nostoc</taxon>
        <taxon>Nostoc favosum</taxon>
    </lineage>
</organism>
<evidence type="ECO:0000259" key="2">
    <source>
        <dbReference type="Pfam" id="PF00248"/>
    </source>
</evidence>
<dbReference type="InterPro" id="IPR036812">
    <property type="entry name" value="NAD(P)_OxRdtase_dom_sf"/>
</dbReference>
<proteinExistence type="predicted"/>
<dbReference type="PANTHER" id="PTHR43625:SF40">
    <property type="entry name" value="ALDO-KETO REDUCTASE YAKC [NADP(+)]"/>
    <property type="match status" value="1"/>
</dbReference>
<dbReference type="PROSITE" id="PS00062">
    <property type="entry name" value="ALDOKETO_REDUCTASE_2"/>
    <property type="match status" value="1"/>
</dbReference>
<dbReference type="InterPro" id="IPR023210">
    <property type="entry name" value="NADP_OxRdtase_dom"/>
</dbReference>
<name>A0ABS8IPB8_9NOSO</name>